<evidence type="ECO:0000313" key="3">
    <source>
        <dbReference type="EMBL" id="CAH1963673.1"/>
    </source>
</evidence>
<feature type="chain" id="PRO_5040481458" description="VWFA domain-containing protein" evidence="2">
    <location>
        <begin position="20"/>
        <end position="689"/>
    </location>
</feature>
<organism evidence="3 4">
    <name type="scientific">Acanthoscelides obtectus</name>
    <name type="common">Bean weevil</name>
    <name type="synonym">Bruchus obtectus</name>
    <dbReference type="NCBI Taxonomy" id="200917"/>
    <lineage>
        <taxon>Eukaryota</taxon>
        <taxon>Metazoa</taxon>
        <taxon>Ecdysozoa</taxon>
        <taxon>Arthropoda</taxon>
        <taxon>Hexapoda</taxon>
        <taxon>Insecta</taxon>
        <taxon>Pterygota</taxon>
        <taxon>Neoptera</taxon>
        <taxon>Endopterygota</taxon>
        <taxon>Coleoptera</taxon>
        <taxon>Polyphaga</taxon>
        <taxon>Cucujiformia</taxon>
        <taxon>Chrysomeloidea</taxon>
        <taxon>Chrysomelidae</taxon>
        <taxon>Bruchinae</taxon>
        <taxon>Bruchini</taxon>
        <taxon>Acanthoscelides</taxon>
    </lineage>
</organism>
<keyword evidence="2" id="KW-0732">Signal</keyword>
<dbReference type="AlphaFoldDB" id="A0A9P0JYL9"/>
<keyword evidence="4" id="KW-1185">Reference proteome</keyword>
<keyword evidence="1" id="KW-0472">Membrane</keyword>
<dbReference type="Proteomes" id="UP001152888">
    <property type="component" value="Unassembled WGS sequence"/>
</dbReference>
<proteinExistence type="predicted"/>
<gene>
    <name evidence="3" type="ORF">ACAOBT_LOCUS5334</name>
</gene>
<feature type="signal peptide" evidence="2">
    <location>
        <begin position="1"/>
        <end position="19"/>
    </location>
</feature>
<evidence type="ECO:0000313" key="4">
    <source>
        <dbReference type="Proteomes" id="UP001152888"/>
    </source>
</evidence>
<accession>A0A9P0JYL9</accession>
<comment type="caution">
    <text evidence="3">The sequence shown here is derived from an EMBL/GenBank/DDBJ whole genome shotgun (WGS) entry which is preliminary data.</text>
</comment>
<sequence>MKKMMWCIAFLLFVKSVLMVDANVPSDDGSESPWITFLKQHNSLQPVAILVDDSEKSFENARTFMKNVFEVAPNARHMKYYFSSFSNTGITKLIAIPRHEDFSESIILNDPHSKPEDLPYFGAYKPNTTLVITAILDAANALPARSDIIVFVDRSISDKGLLYDTEILIQKNIKVAVVWGGKPNAIDLHLFEDLCKYSGGAVLMIKANSTKSPFINGGNSKILSRSNIQASSKITFTVGNDVKGLYFEFRPSSIQGTIVSPDGFTINIQNDLEVSQFGGRSTAPTARSNQELREIHLNGVTSATTKRVAGQWRIDLTGVEGENYDVDVFAVNDMDDELTTEASSTNISASVEDFHKSKHDGKIIFEGSNTNLSNASVKESENIIMDVEFWNATVFTKKEDAPPSIANMKGNMSSHAALNNGYSQVNTEVFQMPTLLINIVQGSELIIPEGGRTAVIVFKITNNKNTDLGVTLSCQDQRYILQSLKPWRLNLTPLQTATSTLTMSIRPGTYEDELTMYARTGSEVIEKKVIVDVGKAINDYTEPYMDYNFLSDCSRVIFSDCSQGTWTIEVEARDIGSGLLDVTSNPPGLYFPNGFVSGTKENVRGVYSDSCCNADIQLSATDRTNNRKVLYANAYRAAWSPAQISALVIGLILLIVIIIIIVLIVKKYRKKRESLDLPRYRGGTSSRNI</sequence>
<protein>
    <recommendedName>
        <fullName evidence="5">VWFA domain-containing protein</fullName>
    </recommendedName>
</protein>
<evidence type="ECO:0000256" key="1">
    <source>
        <dbReference type="SAM" id="Phobius"/>
    </source>
</evidence>
<reference evidence="3" key="1">
    <citation type="submission" date="2022-03" db="EMBL/GenBank/DDBJ databases">
        <authorList>
            <person name="Sayadi A."/>
        </authorList>
    </citation>
    <scope>NUCLEOTIDE SEQUENCE</scope>
</reference>
<feature type="transmembrane region" description="Helical" evidence="1">
    <location>
        <begin position="644"/>
        <end position="665"/>
    </location>
</feature>
<dbReference type="EMBL" id="CAKOFQ010006709">
    <property type="protein sequence ID" value="CAH1963673.1"/>
    <property type="molecule type" value="Genomic_DNA"/>
</dbReference>
<evidence type="ECO:0000256" key="2">
    <source>
        <dbReference type="SAM" id="SignalP"/>
    </source>
</evidence>
<keyword evidence="1" id="KW-0812">Transmembrane</keyword>
<evidence type="ECO:0008006" key="5">
    <source>
        <dbReference type="Google" id="ProtNLM"/>
    </source>
</evidence>
<name>A0A9P0JYL9_ACAOB</name>
<dbReference type="OrthoDB" id="248233at2759"/>
<keyword evidence="1" id="KW-1133">Transmembrane helix</keyword>